<dbReference type="InterPro" id="IPR001031">
    <property type="entry name" value="Thioesterase"/>
</dbReference>
<dbReference type="Gene3D" id="3.40.50.1820">
    <property type="entry name" value="alpha/beta hydrolase"/>
    <property type="match status" value="1"/>
</dbReference>
<gene>
    <name evidence="3" type="ORF">ADL29_38990</name>
</gene>
<dbReference type="AlphaFoldDB" id="A0A0N1JVD1"/>
<dbReference type="InterPro" id="IPR029058">
    <property type="entry name" value="AB_hydrolase_fold"/>
</dbReference>
<dbReference type="PANTHER" id="PTHR11487:SF0">
    <property type="entry name" value="S-ACYL FATTY ACID SYNTHASE THIOESTERASE, MEDIUM CHAIN"/>
    <property type="match status" value="1"/>
</dbReference>
<reference evidence="4" key="1">
    <citation type="submission" date="2015-07" db="EMBL/GenBank/DDBJ databases">
        <authorList>
            <person name="Ju K.-S."/>
            <person name="Doroghazi J.R."/>
            <person name="Metcalf W.W."/>
        </authorList>
    </citation>
    <scope>NUCLEOTIDE SEQUENCE [LARGE SCALE GENOMIC DNA]</scope>
    <source>
        <strain evidence="4">NRRL ISP-5002</strain>
    </source>
</reference>
<sequence>MDSWFETARAVPSGWPRTYCFAHAGGRAQAFVEWQEALAGVTALVAVTPPERTGIETLCDQVAERIAAHRTGPFLLFGHSLGALIAFEVARRLGDRPAHLIASGCVAPALHPTPRMVEVAGLDGHRLTDAVALYGGLRPEIVADPELQEFILPDVRADFERVAEYRYRPAPALPFGISLVNGVDDPLVRPDDLADWSREGVGEPERHWSEGGHFYFEHHPEAVTDVIRRAAEALPVELI</sequence>
<evidence type="ECO:0000259" key="2">
    <source>
        <dbReference type="Pfam" id="PF00975"/>
    </source>
</evidence>
<keyword evidence="4" id="KW-1185">Reference proteome</keyword>
<accession>A0A0N1JVD1</accession>
<dbReference type="InterPro" id="IPR012223">
    <property type="entry name" value="TEII"/>
</dbReference>
<proteinExistence type="inferred from homology"/>
<dbReference type="PATRIC" id="fig|66876.3.peg.8559"/>
<dbReference type="PANTHER" id="PTHR11487">
    <property type="entry name" value="THIOESTERASE"/>
    <property type="match status" value="1"/>
</dbReference>
<dbReference type="Proteomes" id="UP000037982">
    <property type="component" value="Unassembled WGS sequence"/>
</dbReference>
<organism evidence="3 4">
    <name type="scientific">Streptomyces chattanoogensis</name>
    <dbReference type="NCBI Taxonomy" id="66876"/>
    <lineage>
        <taxon>Bacteria</taxon>
        <taxon>Bacillati</taxon>
        <taxon>Actinomycetota</taxon>
        <taxon>Actinomycetes</taxon>
        <taxon>Kitasatosporales</taxon>
        <taxon>Streptomycetaceae</taxon>
        <taxon>Streptomyces</taxon>
    </lineage>
</organism>
<comment type="similarity">
    <text evidence="1">Belongs to the thioesterase family.</text>
</comment>
<feature type="domain" description="Thioesterase" evidence="2">
    <location>
        <begin position="19"/>
        <end position="228"/>
    </location>
</feature>
<dbReference type="GO" id="GO:0008610">
    <property type="term" value="P:lipid biosynthetic process"/>
    <property type="evidence" value="ECO:0007669"/>
    <property type="project" value="TreeGrafter"/>
</dbReference>
<comment type="caution">
    <text evidence="3">The sequence shown here is derived from an EMBL/GenBank/DDBJ whole genome shotgun (WGS) entry which is preliminary data.</text>
</comment>
<dbReference type="RefSeq" id="WP_053928187.1">
    <property type="nucleotide sequence ID" value="NZ_LGKG01000207.1"/>
</dbReference>
<evidence type="ECO:0000313" key="3">
    <source>
        <dbReference type="EMBL" id="KPC58433.1"/>
    </source>
</evidence>
<evidence type="ECO:0000256" key="1">
    <source>
        <dbReference type="ARBA" id="ARBA00007169"/>
    </source>
</evidence>
<name>A0A0N1JVD1_9ACTN</name>
<dbReference type="SUPFAM" id="SSF53474">
    <property type="entry name" value="alpha/beta-Hydrolases"/>
    <property type="match status" value="1"/>
</dbReference>
<evidence type="ECO:0000313" key="4">
    <source>
        <dbReference type="Proteomes" id="UP000037982"/>
    </source>
</evidence>
<dbReference type="EMBL" id="LGKG01000207">
    <property type="protein sequence ID" value="KPC58433.1"/>
    <property type="molecule type" value="Genomic_DNA"/>
</dbReference>
<protein>
    <recommendedName>
        <fullName evidence="2">Thioesterase domain-containing protein</fullName>
    </recommendedName>
</protein>
<dbReference type="Pfam" id="PF00975">
    <property type="entry name" value="Thioesterase"/>
    <property type="match status" value="1"/>
</dbReference>